<keyword evidence="1" id="KW-0812">Transmembrane</keyword>
<accession>A0A918U479</accession>
<keyword evidence="3" id="KW-1185">Reference proteome</keyword>
<reference evidence="2" key="1">
    <citation type="journal article" date="2014" name="Int. J. Syst. Evol. Microbiol.">
        <title>Complete genome sequence of Corynebacterium casei LMG S-19264T (=DSM 44701T), isolated from a smear-ripened cheese.</title>
        <authorList>
            <consortium name="US DOE Joint Genome Institute (JGI-PGF)"/>
            <person name="Walter F."/>
            <person name="Albersmeier A."/>
            <person name="Kalinowski J."/>
            <person name="Ruckert C."/>
        </authorList>
    </citation>
    <scope>NUCLEOTIDE SEQUENCE</scope>
    <source>
        <strain evidence="2">JCM 4956</strain>
    </source>
</reference>
<proteinExistence type="predicted"/>
<organism evidence="2 3">
    <name type="scientific">Streptomyces fructofermentans</name>
    <dbReference type="NCBI Taxonomy" id="152141"/>
    <lineage>
        <taxon>Bacteria</taxon>
        <taxon>Bacillati</taxon>
        <taxon>Actinomycetota</taxon>
        <taxon>Actinomycetes</taxon>
        <taxon>Kitasatosporales</taxon>
        <taxon>Streptomycetaceae</taxon>
        <taxon>Streptomyces</taxon>
    </lineage>
</organism>
<feature type="transmembrane region" description="Helical" evidence="1">
    <location>
        <begin position="6"/>
        <end position="28"/>
    </location>
</feature>
<feature type="transmembrane region" description="Helical" evidence="1">
    <location>
        <begin position="156"/>
        <end position="174"/>
    </location>
</feature>
<dbReference type="EMBL" id="BMWD01000033">
    <property type="protein sequence ID" value="GGX90817.1"/>
    <property type="molecule type" value="Genomic_DNA"/>
</dbReference>
<evidence type="ECO:0000256" key="1">
    <source>
        <dbReference type="SAM" id="Phobius"/>
    </source>
</evidence>
<evidence type="ECO:0000313" key="2">
    <source>
        <dbReference type="EMBL" id="GGX90817.1"/>
    </source>
</evidence>
<comment type="caution">
    <text evidence="2">The sequence shown here is derived from an EMBL/GenBank/DDBJ whole genome shotgun (WGS) entry which is preliminary data.</text>
</comment>
<evidence type="ECO:0000313" key="3">
    <source>
        <dbReference type="Proteomes" id="UP000645555"/>
    </source>
</evidence>
<sequence>MLSQGELFTAVSAVLCVAHAVLGVLWWARDRADRAVVARLDAADIDPYHAVATTDRDPGRDADRAGAAELLLAGLIRVKDDGQVAVTAAGAAPDMTPEHPVPAAVLTTLRGHAAPWALNWLYLDAEHRARRDAFLRAEDARWPRWATRSRDRVKPAAILVTVLFAGWCSGQLLYVRGAFSGPGGEVAAAVFVGLLMWGVFALVLGLVVLAVWPWRRDRFSAYCRSLPPHPAEAALDDEGRDRLHRAMTYSPPRTEVVEDLSWDPGAF</sequence>
<dbReference type="AlphaFoldDB" id="A0A918U479"/>
<dbReference type="Proteomes" id="UP000645555">
    <property type="component" value="Unassembled WGS sequence"/>
</dbReference>
<gene>
    <name evidence="2" type="ORF">GCM10010515_67440</name>
</gene>
<name>A0A918U479_9ACTN</name>
<keyword evidence="1" id="KW-1133">Transmembrane helix</keyword>
<keyword evidence="1" id="KW-0472">Membrane</keyword>
<protein>
    <submittedName>
        <fullName evidence="2">Uncharacterized protein</fullName>
    </submittedName>
</protein>
<reference evidence="2" key="2">
    <citation type="submission" date="2020-09" db="EMBL/GenBank/DDBJ databases">
        <authorList>
            <person name="Sun Q."/>
            <person name="Ohkuma M."/>
        </authorList>
    </citation>
    <scope>NUCLEOTIDE SEQUENCE</scope>
    <source>
        <strain evidence="2">JCM 4956</strain>
    </source>
</reference>
<feature type="transmembrane region" description="Helical" evidence="1">
    <location>
        <begin position="186"/>
        <end position="212"/>
    </location>
</feature>